<dbReference type="AlphaFoldDB" id="A0AA38PDV8"/>
<feature type="region of interest" description="Disordered" evidence="1">
    <location>
        <begin position="110"/>
        <end position="191"/>
    </location>
</feature>
<feature type="compositionally biased region" description="Acidic residues" evidence="1">
    <location>
        <begin position="164"/>
        <end position="182"/>
    </location>
</feature>
<keyword evidence="3" id="KW-1185">Reference proteome</keyword>
<evidence type="ECO:0000256" key="1">
    <source>
        <dbReference type="SAM" id="MobiDB-lite"/>
    </source>
</evidence>
<organism evidence="2 3">
    <name type="scientific">Lentinula raphanica</name>
    <dbReference type="NCBI Taxonomy" id="153919"/>
    <lineage>
        <taxon>Eukaryota</taxon>
        <taxon>Fungi</taxon>
        <taxon>Dikarya</taxon>
        <taxon>Basidiomycota</taxon>
        <taxon>Agaricomycotina</taxon>
        <taxon>Agaricomycetes</taxon>
        <taxon>Agaricomycetidae</taxon>
        <taxon>Agaricales</taxon>
        <taxon>Marasmiineae</taxon>
        <taxon>Omphalotaceae</taxon>
        <taxon>Lentinula</taxon>
    </lineage>
</organism>
<protein>
    <submittedName>
        <fullName evidence="2">Uncharacterized protein</fullName>
    </submittedName>
</protein>
<dbReference type="Proteomes" id="UP001163846">
    <property type="component" value="Unassembled WGS sequence"/>
</dbReference>
<sequence>METYENSCIDDESYRSKRFLRKVIRRITSHLTRQTRNNWVSRIPREGFPVSSYANSLIFYSAKANSQFKLMTGFNSYNTDRIQITDGLDLKEILKKNTLVQRVELVPNVNNTRDAGNADDTDSAGKAHSVDKADSAGKVDSVDKADDVDKAESVDKVDKPDDADKADDPDDADKADDPDDPDGANNARNANRPMTVLDVAALARTISTSAINYSLYHHMCWWSSANFFQTVVQTWNLQVIQGDAYNKRGCIFGYPMVAPDTCRILLPQSPHFDEILRDLERDLREDQTNGEADGSAEDRARNIMQTMRQESIDIQADPDRNDLETMRTRFNRYRRKLRRDIRNNKDVLTQTREDKKRAEEGMKRAEESQRRTEERMKRMEEERKKDKEESEKKLAALLDRMKILESQIESSHS</sequence>
<comment type="caution">
    <text evidence="2">The sequence shown here is derived from an EMBL/GenBank/DDBJ whole genome shotgun (WGS) entry which is preliminary data.</text>
</comment>
<evidence type="ECO:0000313" key="3">
    <source>
        <dbReference type="Proteomes" id="UP001163846"/>
    </source>
</evidence>
<evidence type="ECO:0000313" key="2">
    <source>
        <dbReference type="EMBL" id="KAJ3840853.1"/>
    </source>
</evidence>
<dbReference type="EMBL" id="MU806061">
    <property type="protein sequence ID" value="KAJ3840853.1"/>
    <property type="molecule type" value="Genomic_DNA"/>
</dbReference>
<accession>A0AA38PDV8</accession>
<feature type="region of interest" description="Disordered" evidence="1">
    <location>
        <begin position="341"/>
        <end position="393"/>
    </location>
</feature>
<feature type="compositionally biased region" description="Basic and acidic residues" evidence="1">
    <location>
        <begin position="123"/>
        <end position="163"/>
    </location>
</feature>
<proteinExistence type="predicted"/>
<name>A0AA38PDV8_9AGAR</name>
<reference evidence="2" key="1">
    <citation type="submission" date="2022-08" db="EMBL/GenBank/DDBJ databases">
        <authorList>
            <consortium name="DOE Joint Genome Institute"/>
            <person name="Min B."/>
            <person name="Riley R."/>
            <person name="Sierra-Patev S."/>
            <person name="Naranjo-Ortiz M."/>
            <person name="Looney B."/>
            <person name="Konkel Z."/>
            <person name="Slot J.C."/>
            <person name="Sakamoto Y."/>
            <person name="Steenwyk J.L."/>
            <person name="Rokas A."/>
            <person name="Carro J."/>
            <person name="Camarero S."/>
            <person name="Ferreira P."/>
            <person name="Molpeceres G."/>
            <person name="Ruiz-Duenas F.J."/>
            <person name="Serrano A."/>
            <person name="Henrissat B."/>
            <person name="Drula E."/>
            <person name="Hughes K.W."/>
            <person name="Mata J.L."/>
            <person name="Ishikawa N.K."/>
            <person name="Vargas-Isla R."/>
            <person name="Ushijima S."/>
            <person name="Smith C.A."/>
            <person name="Ahrendt S."/>
            <person name="Andreopoulos W."/>
            <person name="He G."/>
            <person name="Labutti K."/>
            <person name="Lipzen A."/>
            <person name="Ng V."/>
            <person name="Sandor L."/>
            <person name="Barry K."/>
            <person name="Martinez A.T."/>
            <person name="Xiao Y."/>
            <person name="Gibbons J.G."/>
            <person name="Terashima K."/>
            <person name="Hibbett D.S."/>
            <person name="Grigoriev I.V."/>
        </authorList>
    </citation>
    <scope>NUCLEOTIDE SEQUENCE</scope>
    <source>
        <strain evidence="2">TFB9207</strain>
    </source>
</reference>
<gene>
    <name evidence="2" type="ORF">F5878DRAFT_708500</name>
</gene>